<evidence type="ECO:0000313" key="3">
    <source>
        <dbReference type="RefSeq" id="XP_010248615.1"/>
    </source>
</evidence>
<gene>
    <name evidence="3" type="primary">LOC104591471</name>
</gene>
<reference evidence="3" key="1">
    <citation type="submission" date="2025-08" db="UniProtKB">
        <authorList>
            <consortium name="RefSeq"/>
        </authorList>
    </citation>
    <scope>IDENTIFICATION</scope>
</reference>
<dbReference type="STRING" id="4432.A0A1U7ZJW1"/>
<dbReference type="OMA" id="MHQVFPG"/>
<dbReference type="eggNOG" id="ENOG502QR3C">
    <property type="taxonomic scope" value="Eukaryota"/>
</dbReference>
<name>A0A1U7ZJW1_NELNU</name>
<keyword evidence="1" id="KW-0620">Polyamine biosynthesis</keyword>
<sequence>MKSVSHGFISHQIRPLGLPAFQTSRLPSSSTLLNIKLFRKNLPNPSGFRALTVNARQTHSSDAKTKTQDDGIPIDLVKVLVKFKSRYNYIRVLEVSRKADHPFAGSRLLLLDGPGNIHSISFLFKLLTNTYFDAFATLPPILPPGPLGILGFGAGSTARLILELYPEVEVHGWELDPSVISVGREYFGLSKLEKQNPQKLFIYIGDALKASVRDGFSGILVDLFAKGSLVTELQNPKTWKKLKRSLRKGGRIMVNVGGSCVEAEDPRRDGKLVMEESLKAMHQVFPGQVFVLNLGNRKDDSSIALTGELPDPSLWKQKLPLSLRCYVDMWVPFHG</sequence>
<dbReference type="FunCoup" id="A0A1U7ZJW1">
    <property type="interactions" value="1154"/>
</dbReference>
<dbReference type="KEGG" id="nnu:104591471"/>
<dbReference type="PANTHER" id="PTHR43317:SF1">
    <property type="entry name" value="THERMOSPERMINE SYNTHASE ACAULIS5"/>
    <property type="match status" value="1"/>
</dbReference>
<dbReference type="GO" id="GO:0006596">
    <property type="term" value="P:polyamine biosynthetic process"/>
    <property type="evidence" value="ECO:0007669"/>
    <property type="project" value="UniProtKB-KW"/>
</dbReference>
<dbReference type="OrthoDB" id="2016285at2759"/>
<evidence type="ECO:0000256" key="1">
    <source>
        <dbReference type="ARBA" id="ARBA00023115"/>
    </source>
</evidence>
<dbReference type="AlphaFoldDB" id="A0A1U7ZJW1"/>
<protein>
    <submittedName>
        <fullName evidence="3">Uncharacterized protein LOC104591471</fullName>
    </submittedName>
</protein>
<dbReference type="RefSeq" id="XP_010248615.1">
    <property type="nucleotide sequence ID" value="XM_010250313.2"/>
</dbReference>
<dbReference type="Proteomes" id="UP000189703">
    <property type="component" value="Unplaced"/>
</dbReference>
<dbReference type="InParanoid" id="A0A1U7ZJW1"/>
<dbReference type="PANTHER" id="PTHR43317">
    <property type="entry name" value="THERMOSPERMINE SYNTHASE ACAULIS5"/>
    <property type="match status" value="1"/>
</dbReference>
<keyword evidence="2" id="KW-1185">Reference proteome</keyword>
<proteinExistence type="predicted"/>
<accession>A0A1U7ZJW1</accession>
<organism evidence="2 3">
    <name type="scientific">Nelumbo nucifera</name>
    <name type="common">Sacred lotus</name>
    <dbReference type="NCBI Taxonomy" id="4432"/>
    <lineage>
        <taxon>Eukaryota</taxon>
        <taxon>Viridiplantae</taxon>
        <taxon>Streptophyta</taxon>
        <taxon>Embryophyta</taxon>
        <taxon>Tracheophyta</taxon>
        <taxon>Spermatophyta</taxon>
        <taxon>Magnoliopsida</taxon>
        <taxon>Proteales</taxon>
        <taxon>Nelumbonaceae</taxon>
        <taxon>Nelumbo</taxon>
    </lineage>
</organism>
<dbReference type="Gene3D" id="3.40.50.150">
    <property type="entry name" value="Vaccinia Virus protein VP39"/>
    <property type="match status" value="1"/>
</dbReference>
<dbReference type="InterPro" id="IPR029063">
    <property type="entry name" value="SAM-dependent_MTases_sf"/>
</dbReference>
<dbReference type="GeneID" id="104591471"/>
<dbReference type="SUPFAM" id="SSF53335">
    <property type="entry name" value="S-adenosyl-L-methionine-dependent methyltransferases"/>
    <property type="match status" value="1"/>
</dbReference>
<dbReference type="FunFam" id="3.40.50.150:FF:000299">
    <property type="entry name" value="S-adenosyl-L-methionine-dependent methyltransferases superfamily protein"/>
    <property type="match status" value="1"/>
</dbReference>
<evidence type="ECO:0000313" key="2">
    <source>
        <dbReference type="Proteomes" id="UP000189703"/>
    </source>
</evidence>